<dbReference type="PANTHER" id="PTHR31460">
    <property type="match status" value="1"/>
</dbReference>
<dbReference type="InterPro" id="IPR053224">
    <property type="entry name" value="Sensory_adhesion_molecule"/>
</dbReference>
<sequence length="334" mass="36549">MMPMALFIPLNKNKIMKKLIISLLIIQTAWAQQPTKRIEFEAPESYPEGVAFNKTANEFYVSSARLGTVGKVTKEGKYSELYADKSLKSTYGLKVHPDCKKLYVCSGDANYSKFSTPDTKKKMARLVIIDLKSGKKTSDIDLSGLVPGEHFPNDLTFDDKGNVYITDSYADVIYKVDSSGKASIFSKSELLKSAGVGPNGVVFHPQGFLLVANNGTGALVKIEIANPEKAAKVKIDQFFPSADGLLLNDVNTLTLVQNGGVNKIFKIKTADNWVSAQATESTSIEDRFAFPSTAAMSGNETWIMNANFSELTEGNNVPSKKFSLQQAVFNPIKK</sequence>
<dbReference type="PANTHER" id="PTHR31460:SF3">
    <property type="entry name" value="MESOCENTIN"/>
    <property type="match status" value="1"/>
</dbReference>
<dbReference type="EMBL" id="BMKP01000013">
    <property type="protein sequence ID" value="GGF28532.1"/>
    <property type="molecule type" value="Genomic_DNA"/>
</dbReference>
<dbReference type="Gene3D" id="2.120.10.30">
    <property type="entry name" value="TolB, C-terminal domain"/>
    <property type="match status" value="1"/>
</dbReference>
<name>A0ABQ1UWA2_9FLAO</name>
<proteinExistence type="predicted"/>
<gene>
    <name evidence="1" type="ORF">GCM10011518_42350</name>
</gene>
<reference evidence="2" key="1">
    <citation type="journal article" date="2019" name="Int. J. Syst. Evol. Microbiol.">
        <title>The Global Catalogue of Microorganisms (GCM) 10K type strain sequencing project: providing services to taxonomists for standard genome sequencing and annotation.</title>
        <authorList>
            <consortium name="The Broad Institute Genomics Platform"/>
            <consortium name="The Broad Institute Genome Sequencing Center for Infectious Disease"/>
            <person name="Wu L."/>
            <person name="Ma J."/>
        </authorList>
    </citation>
    <scope>NUCLEOTIDE SEQUENCE [LARGE SCALE GENOMIC DNA]</scope>
    <source>
        <strain evidence="2">CGMCC 1.16060</strain>
    </source>
</reference>
<dbReference type="Proteomes" id="UP000655016">
    <property type="component" value="Unassembled WGS sequence"/>
</dbReference>
<accession>A0ABQ1UWA2</accession>
<evidence type="ECO:0008006" key="3">
    <source>
        <dbReference type="Google" id="ProtNLM"/>
    </source>
</evidence>
<organism evidence="1 2">
    <name type="scientific">Flavobacterium limi</name>
    <dbReference type="NCBI Taxonomy" id="2045105"/>
    <lineage>
        <taxon>Bacteria</taxon>
        <taxon>Pseudomonadati</taxon>
        <taxon>Bacteroidota</taxon>
        <taxon>Flavobacteriia</taxon>
        <taxon>Flavobacteriales</taxon>
        <taxon>Flavobacteriaceae</taxon>
        <taxon>Flavobacterium</taxon>
    </lineage>
</organism>
<comment type="caution">
    <text evidence="1">The sequence shown here is derived from an EMBL/GenBank/DDBJ whole genome shotgun (WGS) entry which is preliminary data.</text>
</comment>
<protein>
    <recommendedName>
        <fullName evidence="3">Gluconolaconase</fullName>
    </recommendedName>
</protein>
<evidence type="ECO:0000313" key="1">
    <source>
        <dbReference type="EMBL" id="GGF28532.1"/>
    </source>
</evidence>
<dbReference type="SUPFAM" id="SSF101898">
    <property type="entry name" value="NHL repeat"/>
    <property type="match status" value="1"/>
</dbReference>
<dbReference type="InterPro" id="IPR011042">
    <property type="entry name" value="6-blade_b-propeller_TolB-like"/>
</dbReference>
<evidence type="ECO:0000313" key="2">
    <source>
        <dbReference type="Proteomes" id="UP000655016"/>
    </source>
</evidence>
<keyword evidence="2" id="KW-1185">Reference proteome</keyword>